<organism evidence="2 3">
    <name type="scientific">candidate division MSBL1 archaeon SCGC-AAA259J03</name>
    <dbReference type="NCBI Taxonomy" id="1698269"/>
    <lineage>
        <taxon>Archaea</taxon>
        <taxon>Methanobacteriati</taxon>
        <taxon>Methanobacteriota</taxon>
        <taxon>candidate division MSBL1</taxon>
    </lineage>
</organism>
<comment type="caution">
    <text evidence="2">The sequence shown here is derived from an EMBL/GenBank/DDBJ whole genome shotgun (WGS) entry which is preliminary data.</text>
</comment>
<protein>
    <submittedName>
        <fullName evidence="2">Uncharacterized protein</fullName>
    </submittedName>
</protein>
<proteinExistence type="predicted"/>
<accession>A0A656YUM6</accession>
<evidence type="ECO:0000313" key="2">
    <source>
        <dbReference type="EMBL" id="KXA96133.1"/>
    </source>
</evidence>
<name>A0A656YUM6_9EURY</name>
<evidence type="ECO:0000313" key="3">
    <source>
        <dbReference type="Proteomes" id="UP000070257"/>
    </source>
</evidence>
<feature type="compositionally biased region" description="Basic residues" evidence="1">
    <location>
        <begin position="214"/>
        <end position="232"/>
    </location>
</feature>
<evidence type="ECO:0000256" key="1">
    <source>
        <dbReference type="SAM" id="MobiDB-lite"/>
    </source>
</evidence>
<dbReference type="AlphaFoldDB" id="A0A656YUM6"/>
<keyword evidence="3" id="KW-1185">Reference proteome</keyword>
<dbReference type="Proteomes" id="UP000070257">
    <property type="component" value="Unassembled WGS sequence"/>
</dbReference>
<reference evidence="2 3" key="1">
    <citation type="journal article" date="2016" name="Sci. Rep.">
        <title>Metabolic traits of an uncultured archaeal lineage -MSBL1- from brine pools of the Red Sea.</title>
        <authorList>
            <person name="Mwirichia R."/>
            <person name="Alam I."/>
            <person name="Rashid M."/>
            <person name="Vinu M."/>
            <person name="Ba-Alawi W."/>
            <person name="Anthony Kamau A."/>
            <person name="Kamanda Ngugi D."/>
            <person name="Goker M."/>
            <person name="Klenk H.P."/>
            <person name="Bajic V."/>
            <person name="Stingl U."/>
        </authorList>
    </citation>
    <scope>NUCLEOTIDE SEQUENCE [LARGE SCALE GENOMIC DNA]</scope>
    <source>
        <strain evidence="2">SCGC-AAA259J03</strain>
    </source>
</reference>
<gene>
    <name evidence="2" type="ORF">AKJ39_05040</name>
</gene>
<feature type="region of interest" description="Disordered" evidence="1">
    <location>
        <begin position="206"/>
        <end position="232"/>
    </location>
</feature>
<dbReference type="EMBL" id="LHXT01000127">
    <property type="protein sequence ID" value="KXA96133.1"/>
    <property type="molecule type" value="Genomic_DNA"/>
</dbReference>
<sequence length="232" mass="26768">MGTETKEKGGDEVWLNEEIKPECEDDVIRVSEKLIEKTNRIQEDWLELYNKMDNRYMEHLHNDISAAVHMVKRLENIENEIKTLKGGKAHERGMKWQRKVAYRVEAFGYEVEVNEGGTGEESADVVVTDPDTGKVIAVISAKDYSLSTRTGLTSRVKPEIDRAKRENALLVVVLRNNNTDQELYHFCEPKNLDDFTCSAPSWFATEEPTAEQKRKTREGRKKFRKHLVSRTP</sequence>